<keyword evidence="1" id="KW-0812">Transmembrane</keyword>
<sequence>MDFLVYLLALLLIGLVVGALARLALPGPDPLSIWATIGLGLAGTLIAGLVMRLLFDDEGGAGIVVSVLVSTLLLWGLRRARGGHVTPYNTKR</sequence>
<feature type="transmembrane region" description="Helical" evidence="1">
    <location>
        <begin position="6"/>
        <end position="25"/>
    </location>
</feature>
<feature type="transmembrane region" description="Helical" evidence="1">
    <location>
        <begin position="32"/>
        <end position="54"/>
    </location>
</feature>
<dbReference type="EMBL" id="JAWSTH010000081">
    <property type="protein sequence ID" value="MDW5597267.1"/>
    <property type="molecule type" value="Genomic_DNA"/>
</dbReference>
<feature type="transmembrane region" description="Helical" evidence="1">
    <location>
        <begin position="60"/>
        <end position="77"/>
    </location>
</feature>
<evidence type="ECO:0000256" key="1">
    <source>
        <dbReference type="SAM" id="Phobius"/>
    </source>
</evidence>
<protein>
    <recommendedName>
        <fullName evidence="4">GlsB/YeaQ/YmgE family stress response membrane protein</fullName>
    </recommendedName>
</protein>
<proteinExistence type="predicted"/>
<keyword evidence="1" id="KW-0472">Membrane</keyword>
<accession>A0ABU4HVB2</accession>
<reference evidence="2 3" key="2">
    <citation type="submission" date="2023-10" db="EMBL/GenBank/DDBJ databases">
        <authorList>
            <person name="Han X.F."/>
        </authorList>
    </citation>
    <scope>NUCLEOTIDE SEQUENCE [LARGE SCALE GENOMIC DNA]</scope>
    <source>
        <strain evidence="2 3">KCTC 39840</strain>
    </source>
</reference>
<dbReference type="RefSeq" id="WP_318599731.1">
    <property type="nucleotide sequence ID" value="NZ_JAWSTH010000081.1"/>
</dbReference>
<evidence type="ECO:0000313" key="3">
    <source>
        <dbReference type="Proteomes" id="UP001284601"/>
    </source>
</evidence>
<dbReference type="Proteomes" id="UP001284601">
    <property type="component" value="Unassembled WGS sequence"/>
</dbReference>
<keyword evidence="1" id="KW-1133">Transmembrane helix</keyword>
<gene>
    <name evidence="2" type="ORF">R7226_23165</name>
</gene>
<evidence type="ECO:0000313" key="2">
    <source>
        <dbReference type="EMBL" id="MDW5597267.1"/>
    </source>
</evidence>
<name>A0ABU4HVB2_9ACTN</name>
<organism evidence="2 3">
    <name type="scientific">Conexibacter stalactiti</name>
    <dbReference type="NCBI Taxonomy" id="1940611"/>
    <lineage>
        <taxon>Bacteria</taxon>
        <taxon>Bacillati</taxon>
        <taxon>Actinomycetota</taxon>
        <taxon>Thermoleophilia</taxon>
        <taxon>Solirubrobacterales</taxon>
        <taxon>Conexibacteraceae</taxon>
        <taxon>Conexibacter</taxon>
    </lineage>
</organism>
<comment type="caution">
    <text evidence="2">The sequence shown here is derived from an EMBL/GenBank/DDBJ whole genome shotgun (WGS) entry which is preliminary data.</text>
</comment>
<keyword evidence="3" id="KW-1185">Reference proteome</keyword>
<evidence type="ECO:0008006" key="4">
    <source>
        <dbReference type="Google" id="ProtNLM"/>
    </source>
</evidence>
<reference evidence="3" key="1">
    <citation type="submission" date="2023-07" db="EMBL/GenBank/DDBJ databases">
        <title>Conexibacter stalactiti sp. nov., isolated from stalactites in a lava cave and emended description of the genus Conexibacter.</title>
        <authorList>
            <person name="Lee S.D."/>
        </authorList>
    </citation>
    <scope>NUCLEOTIDE SEQUENCE [LARGE SCALE GENOMIC DNA]</scope>
    <source>
        <strain evidence="3">KCTC 39840</strain>
    </source>
</reference>